<evidence type="ECO:0000259" key="10">
    <source>
        <dbReference type="PROSITE" id="PS50114"/>
    </source>
</evidence>
<evidence type="ECO:0000256" key="8">
    <source>
        <dbReference type="PROSITE-ProRule" id="PRU00094"/>
    </source>
</evidence>
<dbReference type="GO" id="GO:0005634">
    <property type="term" value="C:nucleus"/>
    <property type="evidence" value="ECO:0007669"/>
    <property type="project" value="UniProtKB-SubCell"/>
</dbReference>
<keyword evidence="2" id="KW-0479">Metal-binding</keyword>
<evidence type="ECO:0000256" key="9">
    <source>
        <dbReference type="SAM" id="MobiDB-lite"/>
    </source>
</evidence>
<keyword evidence="5" id="KW-0805">Transcription regulation</keyword>
<dbReference type="eggNOG" id="KOG1601">
    <property type="taxonomic scope" value="Eukaryota"/>
</dbReference>
<keyword evidence="6" id="KW-0804">Transcription</keyword>
<dbReference type="GO" id="GO:0045944">
    <property type="term" value="P:positive regulation of transcription by RNA polymerase II"/>
    <property type="evidence" value="ECO:0007669"/>
    <property type="project" value="TreeGrafter"/>
</dbReference>
<evidence type="ECO:0000256" key="4">
    <source>
        <dbReference type="ARBA" id="ARBA00022833"/>
    </source>
</evidence>
<dbReference type="InterPro" id="IPR039355">
    <property type="entry name" value="Transcription_factor_GATA"/>
</dbReference>
<dbReference type="InterPro" id="IPR000679">
    <property type="entry name" value="Znf_GATA"/>
</dbReference>
<dbReference type="RefSeq" id="XP_007311044.1">
    <property type="nucleotide sequence ID" value="XM_007310982.1"/>
</dbReference>
<dbReference type="Pfam" id="PF00320">
    <property type="entry name" value="GATA"/>
    <property type="match status" value="1"/>
</dbReference>
<evidence type="ECO:0000256" key="2">
    <source>
        <dbReference type="ARBA" id="ARBA00022723"/>
    </source>
</evidence>
<dbReference type="Proteomes" id="UP000053927">
    <property type="component" value="Unassembled WGS sequence"/>
</dbReference>
<dbReference type="Gene3D" id="3.30.50.10">
    <property type="entry name" value="Erythroid Transcription Factor GATA-1, subunit A"/>
    <property type="match status" value="2"/>
</dbReference>
<gene>
    <name evidence="11" type="ORF">STEHIDRAFT_69002</name>
</gene>
<keyword evidence="11" id="KW-0675">Receptor</keyword>
<keyword evidence="12" id="KW-1185">Reference proteome</keyword>
<name>R7RWN9_STEHR</name>
<dbReference type="GO" id="GO:0000122">
    <property type="term" value="P:negative regulation of transcription by RNA polymerase II"/>
    <property type="evidence" value="ECO:0007669"/>
    <property type="project" value="TreeGrafter"/>
</dbReference>
<dbReference type="PANTHER" id="PTHR10071">
    <property type="entry name" value="TRANSCRIPTION FACTOR GATA FAMILY MEMBER"/>
    <property type="match status" value="1"/>
</dbReference>
<dbReference type="OrthoDB" id="515401at2759"/>
<evidence type="ECO:0000256" key="5">
    <source>
        <dbReference type="ARBA" id="ARBA00023015"/>
    </source>
</evidence>
<feature type="non-terminal residue" evidence="11">
    <location>
        <position position="1"/>
    </location>
</feature>
<keyword evidence="4" id="KW-0862">Zinc</keyword>
<dbReference type="PROSITE" id="PS50114">
    <property type="entry name" value="GATA_ZN_FINGER_2"/>
    <property type="match status" value="2"/>
</dbReference>
<accession>R7RWN9</accession>
<dbReference type="CDD" id="cd00202">
    <property type="entry name" value="ZnF_GATA"/>
    <property type="match status" value="1"/>
</dbReference>
<sequence>CLNCGVTHTPLWRKGLNNELNCNAGGLYCQSAYLSPRLHHVTNRLQFLHFFISPAVTAKCYNCNTTTTPPWRKDDEGKTVCNVCGLYFKLHRSPRLISMKSDVIRKRSRHEARRASISSRNAPHTPSASPGTSRRTSPTSGQDGTNNSNSLSPQSSPPIRPRR</sequence>
<evidence type="ECO:0000256" key="7">
    <source>
        <dbReference type="ARBA" id="ARBA00023242"/>
    </source>
</evidence>
<dbReference type="GO" id="GO:0008270">
    <property type="term" value="F:zinc ion binding"/>
    <property type="evidence" value="ECO:0007669"/>
    <property type="project" value="UniProtKB-KW"/>
</dbReference>
<feature type="domain" description="GATA-type" evidence="10">
    <location>
        <begin position="1"/>
        <end position="28"/>
    </location>
</feature>
<reference evidence="12" key="1">
    <citation type="journal article" date="2012" name="Science">
        <title>The Paleozoic origin of enzymatic lignin decomposition reconstructed from 31 fungal genomes.</title>
        <authorList>
            <person name="Floudas D."/>
            <person name="Binder M."/>
            <person name="Riley R."/>
            <person name="Barry K."/>
            <person name="Blanchette R.A."/>
            <person name="Henrissat B."/>
            <person name="Martinez A.T."/>
            <person name="Otillar R."/>
            <person name="Spatafora J.W."/>
            <person name="Yadav J.S."/>
            <person name="Aerts A."/>
            <person name="Benoit I."/>
            <person name="Boyd A."/>
            <person name="Carlson A."/>
            <person name="Copeland A."/>
            <person name="Coutinho P.M."/>
            <person name="de Vries R.P."/>
            <person name="Ferreira P."/>
            <person name="Findley K."/>
            <person name="Foster B."/>
            <person name="Gaskell J."/>
            <person name="Glotzer D."/>
            <person name="Gorecki P."/>
            <person name="Heitman J."/>
            <person name="Hesse C."/>
            <person name="Hori C."/>
            <person name="Igarashi K."/>
            <person name="Jurgens J.A."/>
            <person name="Kallen N."/>
            <person name="Kersten P."/>
            <person name="Kohler A."/>
            <person name="Kuees U."/>
            <person name="Kumar T.K.A."/>
            <person name="Kuo A."/>
            <person name="LaButti K."/>
            <person name="Larrondo L.F."/>
            <person name="Lindquist E."/>
            <person name="Ling A."/>
            <person name="Lombard V."/>
            <person name="Lucas S."/>
            <person name="Lundell T."/>
            <person name="Martin R."/>
            <person name="McLaughlin D.J."/>
            <person name="Morgenstern I."/>
            <person name="Morin E."/>
            <person name="Murat C."/>
            <person name="Nagy L.G."/>
            <person name="Nolan M."/>
            <person name="Ohm R.A."/>
            <person name="Patyshakuliyeva A."/>
            <person name="Rokas A."/>
            <person name="Ruiz-Duenas F.J."/>
            <person name="Sabat G."/>
            <person name="Salamov A."/>
            <person name="Samejima M."/>
            <person name="Schmutz J."/>
            <person name="Slot J.C."/>
            <person name="St John F."/>
            <person name="Stenlid J."/>
            <person name="Sun H."/>
            <person name="Sun S."/>
            <person name="Syed K."/>
            <person name="Tsang A."/>
            <person name="Wiebenga A."/>
            <person name="Young D."/>
            <person name="Pisabarro A."/>
            <person name="Eastwood D.C."/>
            <person name="Martin F."/>
            <person name="Cullen D."/>
            <person name="Grigoriev I.V."/>
            <person name="Hibbett D.S."/>
        </authorList>
    </citation>
    <scope>NUCLEOTIDE SEQUENCE [LARGE SCALE GENOMIC DNA]</scope>
    <source>
        <strain evidence="12">FP-91666</strain>
    </source>
</reference>
<dbReference type="GO" id="GO:0000978">
    <property type="term" value="F:RNA polymerase II cis-regulatory region sequence-specific DNA binding"/>
    <property type="evidence" value="ECO:0007669"/>
    <property type="project" value="TreeGrafter"/>
</dbReference>
<proteinExistence type="predicted"/>
<dbReference type="PANTHER" id="PTHR10071:SF335">
    <property type="entry name" value="IRON-SENSING TRANSCRIPTIONAL REPRESSOR-RELATED"/>
    <property type="match status" value="1"/>
</dbReference>
<evidence type="ECO:0000256" key="6">
    <source>
        <dbReference type="ARBA" id="ARBA00023163"/>
    </source>
</evidence>
<dbReference type="PRINTS" id="PR00619">
    <property type="entry name" value="GATAZNFINGER"/>
</dbReference>
<feature type="domain" description="GATA-type" evidence="10">
    <location>
        <begin position="59"/>
        <end position="107"/>
    </location>
</feature>
<keyword evidence="7" id="KW-0539">Nucleus</keyword>
<dbReference type="OMA" id="ITHSANW"/>
<feature type="region of interest" description="Disordered" evidence="9">
    <location>
        <begin position="101"/>
        <end position="163"/>
    </location>
</feature>
<dbReference type="AlphaFoldDB" id="R7RWN9"/>
<dbReference type="GO" id="GO:0000981">
    <property type="term" value="F:DNA-binding transcription factor activity, RNA polymerase II-specific"/>
    <property type="evidence" value="ECO:0007669"/>
    <property type="project" value="TreeGrafter"/>
</dbReference>
<dbReference type="SMART" id="SM00401">
    <property type="entry name" value="ZnF_GATA"/>
    <property type="match status" value="2"/>
</dbReference>
<keyword evidence="3 8" id="KW-0863">Zinc-finger</keyword>
<dbReference type="SUPFAM" id="SSF57716">
    <property type="entry name" value="Glucocorticoid receptor-like (DNA-binding domain)"/>
    <property type="match status" value="2"/>
</dbReference>
<dbReference type="EMBL" id="JH687401">
    <property type="protein sequence ID" value="EIM79791.1"/>
    <property type="molecule type" value="Genomic_DNA"/>
</dbReference>
<evidence type="ECO:0000313" key="11">
    <source>
        <dbReference type="EMBL" id="EIM79791.1"/>
    </source>
</evidence>
<dbReference type="InterPro" id="IPR013088">
    <property type="entry name" value="Znf_NHR/GATA"/>
</dbReference>
<organism evidence="11 12">
    <name type="scientific">Stereum hirsutum (strain FP-91666)</name>
    <name type="common">White-rot fungus</name>
    <dbReference type="NCBI Taxonomy" id="721885"/>
    <lineage>
        <taxon>Eukaryota</taxon>
        <taxon>Fungi</taxon>
        <taxon>Dikarya</taxon>
        <taxon>Basidiomycota</taxon>
        <taxon>Agaricomycotina</taxon>
        <taxon>Agaricomycetes</taxon>
        <taxon>Russulales</taxon>
        <taxon>Stereaceae</taxon>
        <taxon>Stereum</taxon>
    </lineage>
</organism>
<feature type="compositionally biased region" description="Low complexity" evidence="9">
    <location>
        <begin position="125"/>
        <end position="154"/>
    </location>
</feature>
<protein>
    <submittedName>
        <fullName evidence="11">Glucocorticoid receptor-like protein</fullName>
    </submittedName>
</protein>
<evidence type="ECO:0000256" key="3">
    <source>
        <dbReference type="ARBA" id="ARBA00022771"/>
    </source>
</evidence>
<evidence type="ECO:0000256" key="1">
    <source>
        <dbReference type="ARBA" id="ARBA00004123"/>
    </source>
</evidence>
<comment type="subcellular location">
    <subcellularLocation>
        <location evidence="1">Nucleus</location>
    </subcellularLocation>
</comment>
<dbReference type="KEGG" id="shs:STEHIDRAFT_69002"/>
<dbReference type="GeneID" id="18806484"/>
<evidence type="ECO:0000313" key="12">
    <source>
        <dbReference type="Proteomes" id="UP000053927"/>
    </source>
</evidence>